<keyword evidence="4" id="KW-1185">Reference proteome</keyword>
<feature type="region of interest" description="Disordered" evidence="1">
    <location>
        <begin position="38"/>
        <end position="74"/>
    </location>
</feature>
<evidence type="ECO:0008006" key="5">
    <source>
        <dbReference type="Google" id="ProtNLM"/>
    </source>
</evidence>
<dbReference type="Proteomes" id="UP001158049">
    <property type="component" value="Unassembled WGS sequence"/>
</dbReference>
<name>A0ABY1PRA4_9BURK</name>
<evidence type="ECO:0000313" key="3">
    <source>
        <dbReference type="EMBL" id="SMP42710.1"/>
    </source>
</evidence>
<feature type="compositionally biased region" description="Polar residues" evidence="1">
    <location>
        <begin position="38"/>
        <end position="52"/>
    </location>
</feature>
<reference evidence="3 4" key="1">
    <citation type="submission" date="2017-05" db="EMBL/GenBank/DDBJ databases">
        <authorList>
            <person name="Varghese N."/>
            <person name="Submissions S."/>
        </authorList>
    </citation>
    <scope>NUCLEOTIDE SEQUENCE [LARGE SCALE GENOMIC DNA]</scope>
    <source>
        <strain evidence="3 4">DSM 26001</strain>
    </source>
</reference>
<feature type="transmembrane region" description="Helical" evidence="2">
    <location>
        <begin position="12"/>
        <end position="31"/>
    </location>
</feature>
<evidence type="ECO:0000313" key="4">
    <source>
        <dbReference type="Proteomes" id="UP001158049"/>
    </source>
</evidence>
<comment type="caution">
    <text evidence="3">The sequence shown here is derived from an EMBL/GenBank/DDBJ whole genome shotgun (WGS) entry which is preliminary data.</text>
</comment>
<gene>
    <name evidence="3" type="ORF">SAMN06295970_101225</name>
</gene>
<proteinExistence type="predicted"/>
<keyword evidence="2" id="KW-1133">Transmembrane helix</keyword>
<keyword evidence="2" id="KW-0472">Membrane</keyword>
<keyword evidence="2" id="KW-0812">Transmembrane</keyword>
<evidence type="ECO:0000256" key="2">
    <source>
        <dbReference type="SAM" id="Phobius"/>
    </source>
</evidence>
<sequence length="95" mass="10497">MDSRFRFGRNKCLALGGLGIVTVSALLLFNIPPGQFQSPFDPSGRQADSTLKPSAPVTRRADNDPACRDRTRIPGVTCRSGRSLNTEFFEQSRMH</sequence>
<organism evidence="3 4">
    <name type="scientific">Noviherbaspirillum suwonense</name>
    <dbReference type="NCBI Taxonomy" id="1224511"/>
    <lineage>
        <taxon>Bacteria</taxon>
        <taxon>Pseudomonadati</taxon>
        <taxon>Pseudomonadota</taxon>
        <taxon>Betaproteobacteria</taxon>
        <taxon>Burkholderiales</taxon>
        <taxon>Oxalobacteraceae</taxon>
        <taxon>Noviherbaspirillum</taxon>
    </lineage>
</organism>
<dbReference type="EMBL" id="FXUL01000001">
    <property type="protein sequence ID" value="SMP42710.1"/>
    <property type="molecule type" value="Genomic_DNA"/>
</dbReference>
<accession>A0ABY1PRA4</accession>
<dbReference type="RefSeq" id="WP_283440376.1">
    <property type="nucleotide sequence ID" value="NZ_FXUL01000001.1"/>
</dbReference>
<protein>
    <recommendedName>
        <fullName evidence="5">Transmembrane protein</fullName>
    </recommendedName>
</protein>
<evidence type="ECO:0000256" key="1">
    <source>
        <dbReference type="SAM" id="MobiDB-lite"/>
    </source>
</evidence>
<feature type="compositionally biased region" description="Basic and acidic residues" evidence="1">
    <location>
        <begin position="59"/>
        <end position="72"/>
    </location>
</feature>